<dbReference type="OrthoDB" id="248923at2759"/>
<dbReference type="InterPro" id="IPR001245">
    <property type="entry name" value="Ser-Thr/Tyr_kinase_cat_dom"/>
</dbReference>
<accession>A0A6A6RKR9</accession>
<evidence type="ECO:0000313" key="3">
    <source>
        <dbReference type="Proteomes" id="UP000799753"/>
    </source>
</evidence>
<name>A0A6A6RKR9_9PLEO</name>
<dbReference type="EMBL" id="MU006802">
    <property type="protein sequence ID" value="KAF2635940.1"/>
    <property type="molecule type" value="Genomic_DNA"/>
</dbReference>
<organism evidence="2 3">
    <name type="scientific">Massarina eburnea CBS 473.64</name>
    <dbReference type="NCBI Taxonomy" id="1395130"/>
    <lineage>
        <taxon>Eukaryota</taxon>
        <taxon>Fungi</taxon>
        <taxon>Dikarya</taxon>
        <taxon>Ascomycota</taxon>
        <taxon>Pezizomycotina</taxon>
        <taxon>Dothideomycetes</taxon>
        <taxon>Pleosporomycetidae</taxon>
        <taxon>Pleosporales</taxon>
        <taxon>Massarineae</taxon>
        <taxon>Massarinaceae</taxon>
        <taxon>Massarina</taxon>
    </lineage>
</organism>
<protein>
    <recommendedName>
        <fullName evidence="1">Protein kinase domain-containing protein</fullName>
    </recommendedName>
</protein>
<evidence type="ECO:0000313" key="2">
    <source>
        <dbReference type="EMBL" id="KAF2635940.1"/>
    </source>
</evidence>
<proteinExistence type="predicted"/>
<dbReference type="GO" id="GO:0004672">
    <property type="term" value="F:protein kinase activity"/>
    <property type="evidence" value="ECO:0007669"/>
    <property type="project" value="InterPro"/>
</dbReference>
<dbReference type="PROSITE" id="PS50011">
    <property type="entry name" value="PROTEIN_KINASE_DOM"/>
    <property type="match status" value="1"/>
</dbReference>
<dbReference type="Pfam" id="PF07714">
    <property type="entry name" value="PK_Tyr_Ser-Thr"/>
    <property type="match status" value="1"/>
</dbReference>
<dbReference type="InterPro" id="IPR011009">
    <property type="entry name" value="Kinase-like_dom_sf"/>
</dbReference>
<dbReference type="Proteomes" id="UP000799753">
    <property type="component" value="Unassembled WGS sequence"/>
</dbReference>
<dbReference type="SUPFAM" id="SSF56112">
    <property type="entry name" value="Protein kinase-like (PK-like)"/>
    <property type="match status" value="1"/>
</dbReference>
<dbReference type="AlphaFoldDB" id="A0A6A6RKR9"/>
<evidence type="ECO:0000259" key="1">
    <source>
        <dbReference type="PROSITE" id="PS50011"/>
    </source>
</evidence>
<dbReference type="Gene3D" id="1.10.510.10">
    <property type="entry name" value="Transferase(Phosphotransferase) domain 1"/>
    <property type="match status" value="1"/>
</dbReference>
<gene>
    <name evidence="2" type="ORF">P280DRAFT_522706</name>
</gene>
<reference evidence="2" key="1">
    <citation type="journal article" date="2020" name="Stud. Mycol.">
        <title>101 Dothideomycetes genomes: a test case for predicting lifestyles and emergence of pathogens.</title>
        <authorList>
            <person name="Haridas S."/>
            <person name="Albert R."/>
            <person name="Binder M."/>
            <person name="Bloem J."/>
            <person name="Labutti K."/>
            <person name="Salamov A."/>
            <person name="Andreopoulos B."/>
            <person name="Baker S."/>
            <person name="Barry K."/>
            <person name="Bills G."/>
            <person name="Bluhm B."/>
            <person name="Cannon C."/>
            <person name="Castanera R."/>
            <person name="Culley D."/>
            <person name="Daum C."/>
            <person name="Ezra D."/>
            <person name="Gonzalez J."/>
            <person name="Henrissat B."/>
            <person name="Kuo A."/>
            <person name="Liang C."/>
            <person name="Lipzen A."/>
            <person name="Lutzoni F."/>
            <person name="Magnuson J."/>
            <person name="Mondo S."/>
            <person name="Nolan M."/>
            <person name="Ohm R."/>
            <person name="Pangilinan J."/>
            <person name="Park H.-J."/>
            <person name="Ramirez L."/>
            <person name="Alfaro M."/>
            <person name="Sun H."/>
            <person name="Tritt A."/>
            <person name="Yoshinaga Y."/>
            <person name="Zwiers L.-H."/>
            <person name="Turgeon B."/>
            <person name="Goodwin S."/>
            <person name="Spatafora J."/>
            <person name="Crous P."/>
            <person name="Grigoriev I."/>
        </authorList>
    </citation>
    <scope>NUCLEOTIDE SEQUENCE</scope>
    <source>
        <strain evidence="2">CBS 473.64</strain>
    </source>
</reference>
<sequence length="308" mass="34838">MDTKFNSKSDVYDYMEDNMFTCKFRGTPHEFLPRSHLETVTGKSTIERVVKGDDLIMLNSRELSVFVEQVHLHGRRLFAICVYCDISMGALKVMVDNGLTDTRLPLGNDDFGSLDRHRGIVKVFTANQKHFNTAFFLENRIQELDDRISYRSIPIDFEECPANFKGRGAFGEVWKVKIHPDHRGFSCRTNENSQFAMKVTQHEGREQNYHRAMAGLNHPHLVKCLASFTMGTKYQMVYELANCDLELFIQRNPVASKVPGLTTPWLAQQLAGLAGALQVVHNPDGSEPHRMSNSLSVPLANVTKTGVS</sequence>
<feature type="domain" description="Protein kinase" evidence="1">
    <location>
        <begin position="159"/>
        <end position="308"/>
    </location>
</feature>
<keyword evidence="3" id="KW-1185">Reference proteome</keyword>
<dbReference type="InterPro" id="IPR000719">
    <property type="entry name" value="Prot_kinase_dom"/>
</dbReference>
<dbReference type="GO" id="GO:0005524">
    <property type="term" value="F:ATP binding"/>
    <property type="evidence" value="ECO:0007669"/>
    <property type="project" value="InterPro"/>
</dbReference>